<reference evidence="3 4" key="1">
    <citation type="submission" date="2023-05" db="EMBL/GenBank/DDBJ databases">
        <title>A 100% complete, gapless, phased diploid assembly of the Scenedesmus obliquus UTEX 3031 genome.</title>
        <authorList>
            <person name="Biondi T.C."/>
            <person name="Hanschen E.R."/>
            <person name="Kwon T."/>
            <person name="Eng W."/>
            <person name="Kruse C.P.S."/>
            <person name="Koehler S.I."/>
            <person name="Kunde Y."/>
            <person name="Gleasner C.D."/>
            <person name="You Mak K.T."/>
            <person name="Polle J."/>
            <person name="Hovde B.T."/>
            <person name="Starkenburg S.R."/>
        </authorList>
    </citation>
    <scope>NUCLEOTIDE SEQUENCE [LARGE SCALE GENOMIC DNA]</scope>
    <source>
        <strain evidence="3 4">DOE0152z</strain>
    </source>
</reference>
<dbReference type="Proteomes" id="UP001244341">
    <property type="component" value="Chromosome 2b"/>
</dbReference>
<dbReference type="Gene3D" id="3.40.50.720">
    <property type="entry name" value="NAD(P)-binding Rossmann-like Domain"/>
    <property type="match status" value="1"/>
</dbReference>
<dbReference type="PANTHER" id="PTHR43550:SF3">
    <property type="entry name" value="3-KETODIHYDROSPHINGOSINE REDUCTASE"/>
    <property type="match status" value="1"/>
</dbReference>
<evidence type="ECO:0008006" key="5">
    <source>
        <dbReference type="Google" id="ProtNLM"/>
    </source>
</evidence>
<dbReference type="SUPFAM" id="SSF51735">
    <property type="entry name" value="NAD(P)-binding Rossmann-fold domains"/>
    <property type="match status" value="1"/>
</dbReference>
<keyword evidence="2" id="KW-0812">Transmembrane</keyword>
<name>A0ABY8TLI6_TETOB</name>
<protein>
    <recommendedName>
        <fullName evidence="5">3-dehydrosphinganine reductase</fullName>
    </recommendedName>
</protein>
<keyword evidence="2" id="KW-1133">Transmembrane helix</keyword>
<gene>
    <name evidence="3" type="ORF">OEZ85_010179</name>
</gene>
<dbReference type="PANTHER" id="PTHR43550">
    <property type="entry name" value="3-KETODIHYDROSPHINGOSINE REDUCTASE"/>
    <property type="match status" value="1"/>
</dbReference>
<dbReference type="InterPro" id="IPR036291">
    <property type="entry name" value="NAD(P)-bd_dom_sf"/>
</dbReference>
<keyword evidence="2" id="KW-0472">Membrane</keyword>
<dbReference type="Pfam" id="PF00106">
    <property type="entry name" value="adh_short"/>
    <property type="match status" value="1"/>
</dbReference>
<evidence type="ECO:0000313" key="3">
    <source>
        <dbReference type="EMBL" id="WIA09967.1"/>
    </source>
</evidence>
<evidence type="ECO:0000313" key="4">
    <source>
        <dbReference type="Proteomes" id="UP001244341"/>
    </source>
</evidence>
<organism evidence="3 4">
    <name type="scientific">Tetradesmus obliquus</name>
    <name type="common">Green alga</name>
    <name type="synonym">Acutodesmus obliquus</name>
    <dbReference type="NCBI Taxonomy" id="3088"/>
    <lineage>
        <taxon>Eukaryota</taxon>
        <taxon>Viridiplantae</taxon>
        <taxon>Chlorophyta</taxon>
        <taxon>core chlorophytes</taxon>
        <taxon>Chlorophyceae</taxon>
        <taxon>CS clade</taxon>
        <taxon>Sphaeropleales</taxon>
        <taxon>Scenedesmaceae</taxon>
        <taxon>Tetradesmus</taxon>
    </lineage>
</organism>
<dbReference type="PRINTS" id="PR00081">
    <property type="entry name" value="GDHRDH"/>
</dbReference>
<dbReference type="EMBL" id="CP126209">
    <property type="protein sequence ID" value="WIA09967.1"/>
    <property type="molecule type" value="Genomic_DNA"/>
</dbReference>
<dbReference type="InterPro" id="IPR002347">
    <property type="entry name" value="SDR_fam"/>
</dbReference>
<evidence type="ECO:0000256" key="2">
    <source>
        <dbReference type="SAM" id="Phobius"/>
    </source>
</evidence>
<sequence>MARQKNPQQQQQQQQQQNSNEQQGPQLVYYHSADVTKYKQVVDAVQAAEAALGPVDVLLCCAGMAELGYFHDCEPDMFARQMSLNYLGSLHAAKAVYDGMLGRNAGHIVFVASTMALMGLIGMSAYAPSKFAVRGLAECLRNELQGSKVCVSIAYPADINTPGYAKEALTKPWETAKVSEGVRLQSPEVVAAQLLRGLARGEFLLPNSSFLIGLLQSITAGLIPRRLASLAWEALLGLASPLICSLVAAEHDGVARQGAARRFARLWAAGQAAGQGAPPPAE</sequence>
<proteinExistence type="predicted"/>
<feature type="transmembrane region" description="Helical" evidence="2">
    <location>
        <begin position="108"/>
        <end position="127"/>
    </location>
</feature>
<evidence type="ECO:0000256" key="1">
    <source>
        <dbReference type="SAM" id="MobiDB-lite"/>
    </source>
</evidence>
<accession>A0ABY8TLI6</accession>
<feature type="region of interest" description="Disordered" evidence="1">
    <location>
        <begin position="1"/>
        <end position="23"/>
    </location>
</feature>
<keyword evidence="4" id="KW-1185">Reference proteome</keyword>